<dbReference type="AlphaFoldDB" id="A0A7E4ZPZ6"/>
<name>A0A7E4ZPZ6_PANRE</name>
<feature type="signal peptide" evidence="1">
    <location>
        <begin position="1"/>
        <end position="18"/>
    </location>
</feature>
<evidence type="ECO:0000256" key="1">
    <source>
        <dbReference type="SAM" id="SignalP"/>
    </source>
</evidence>
<sequence>MKPLYLLILSLNIVITLQLSCYVSDLFDEDEHEVKDDCDYCSWHYRGDLRDDGPTIDQRCNSGTLDASIEEGSCTGTLTTDLPTSITMYSLDMFCKTDKCNENGCFEKKEDDDDSKSVAVTSGIGVLMMAMALVI</sequence>
<reference evidence="3" key="2">
    <citation type="submission" date="2020-10" db="UniProtKB">
        <authorList>
            <consortium name="WormBaseParasite"/>
        </authorList>
    </citation>
    <scope>IDENTIFICATION</scope>
</reference>
<protein>
    <submittedName>
        <fullName evidence="3">UPAR/Ly6 domain-containing protein</fullName>
    </submittedName>
</protein>
<feature type="chain" id="PRO_5029020734" evidence="1">
    <location>
        <begin position="19"/>
        <end position="135"/>
    </location>
</feature>
<dbReference type="WBParaSite" id="Pan_g10188.t1">
    <property type="protein sequence ID" value="Pan_g10188.t1"/>
    <property type="gene ID" value="Pan_g10188"/>
</dbReference>
<keyword evidence="2" id="KW-1185">Reference proteome</keyword>
<accession>A0A7E4ZPZ6</accession>
<evidence type="ECO:0000313" key="3">
    <source>
        <dbReference type="WBParaSite" id="Pan_g10188.t1"/>
    </source>
</evidence>
<organism evidence="2 3">
    <name type="scientific">Panagrellus redivivus</name>
    <name type="common">Microworm</name>
    <dbReference type="NCBI Taxonomy" id="6233"/>
    <lineage>
        <taxon>Eukaryota</taxon>
        <taxon>Metazoa</taxon>
        <taxon>Ecdysozoa</taxon>
        <taxon>Nematoda</taxon>
        <taxon>Chromadorea</taxon>
        <taxon>Rhabditida</taxon>
        <taxon>Tylenchina</taxon>
        <taxon>Panagrolaimomorpha</taxon>
        <taxon>Panagrolaimoidea</taxon>
        <taxon>Panagrolaimidae</taxon>
        <taxon>Panagrellus</taxon>
    </lineage>
</organism>
<dbReference type="Proteomes" id="UP000492821">
    <property type="component" value="Unassembled WGS sequence"/>
</dbReference>
<reference evidence="2" key="1">
    <citation type="journal article" date="2013" name="Genetics">
        <title>The draft genome and transcriptome of Panagrellus redivivus are shaped by the harsh demands of a free-living lifestyle.</title>
        <authorList>
            <person name="Srinivasan J."/>
            <person name="Dillman A.R."/>
            <person name="Macchietto M.G."/>
            <person name="Heikkinen L."/>
            <person name="Lakso M."/>
            <person name="Fracchia K.M."/>
            <person name="Antoshechkin I."/>
            <person name="Mortazavi A."/>
            <person name="Wong G."/>
            <person name="Sternberg P.W."/>
        </authorList>
    </citation>
    <scope>NUCLEOTIDE SEQUENCE [LARGE SCALE GENOMIC DNA]</scope>
    <source>
        <strain evidence="2">MT8872</strain>
    </source>
</reference>
<proteinExistence type="predicted"/>
<evidence type="ECO:0000313" key="2">
    <source>
        <dbReference type="Proteomes" id="UP000492821"/>
    </source>
</evidence>
<keyword evidence="1" id="KW-0732">Signal</keyword>